<keyword evidence="2" id="KW-1133">Transmembrane helix</keyword>
<keyword evidence="2" id="KW-0812">Transmembrane</keyword>
<reference evidence="3" key="1">
    <citation type="journal article" date="2019" name="Database">
        <title>The radish genome database (RadishGD): an integrated information resource for radish genomics.</title>
        <authorList>
            <person name="Yu H.J."/>
            <person name="Baek S."/>
            <person name="Lee Y.J."/>
            <person name="Cho A."/>
            <person name="Mun J.H."/>
        </authorList>
    </citation>
    <scope>NUCLEOTIDE SEQUENCE [LARGE SCALE GENOMIC DNA]</scope>
    <source>
        <strain evidence="3">cv. WK10039</strain>
    </source>
</reference>
<organism evidence="3 4">
    <name type="scientific">Raphanus sativus</name>
    <name type="common">Radish</name>
    <name type="synonym">Raphanus raphanistrum var. sativus</name>
    <dbReference type="NCBI Taxonomy" id="3726"/>
    <lineage>
        <taxon>Eukaryota</taxon>
        <taxon>Viridiplantae</taxon>
        <taxon>Streptophyta</taxon>
        <taxon>Embryophyta</taxon>
        <taxon>Tracheophyta</taxon>
        <taxon>Spermatophyta</taxon>
        <taxon>Magnoliopsida</taxon>
        <taxon>eudicotyledons</taxon>
        <taxon>Gunneridae</taxon>
        <taxon>Pentapetalae</taxon>
        <taxon>rosids</taxon>
        <taxon>malvids</taxon>
        <taxon>Brassicales</taxon>
        <taxon>Brassicaceae</taxon>
        <taxon>Brassiceae</taxon>
        <taxon>Raphanus</taxon>
    </lineage>
</organism>
<protein>
    <submittedName>
        <fullName evidence="4">Glycine-rich cell wall structural protein-like</fullName>
    </submittedName>
</protein>
<dbReference type="GeneID" id="130497074"/>
<feature type="compositionally biased region" description="Basic and acidic residues" evidence="1">
    <location>
        <begin position="29"/>
        <end position="42"/>
    </location>
</feature>
<dbReference type="RefSeq" id="XP_056845958.1">
    <property type="nucleotide sequence ID" value="XM_056989978.1"/>
</dbReference>
<evidence type="ECO:0000256" key="2">
    <source>
        <dbReference type="SAM" id="Phobius"/>
    </source>
</evidence>
<evidence type="ECO:0000256" key="1">
    <source>
        <dbReference type="SAM" id="MobiDB-lite"/>
    </source>
</evidence>
<dbReference type="Proteomes" id="UP000504610">
    <property type="component" value="Chromosome 1"/>
</dbReference>
<feature type="region of interest" description="Disordered" evidence="1">
    <location>
        <begin position="26"/>
        <end position="60"/>
    </location>
</feature>
<dbReference type="AlphaFoldDB" id="A0A9W3C3G0"/>
<proteinExistence type="predicted"/>
<accession>A0A9W3C3G0</accession>
<feature type="transmembrane region" description="Helical" evidence="2">
    <location>
        <begin position="6"/>
        <end position="25"/>
    </location>
</feature>
<dbReference type="KEGG" id="rsz:130497074"/>
<keyword evidence="3" id="KW-1185">Reference proteome</keyword>
<reference evidence="4" key="2">
    <citation type="submission" date="2025-08" db="UniProtKB">
        <authorList>
            <consortium name="RefSeq"/>
        </authorList>
    </citation>
    <scope>IDENTIFICATION</scope>
    <source>
        <tissue evidence="4">Leaf</tissue>
    </source>
</reference>
<name>A0A9W3C3G0_RAPSA</name>
<sequence length="84" mass="7933">MEIWVILIIAAGSFVGVLIFFVALAGGGDGREGKGGDGREGEGGGGGMGDLRGSDYSGGHRGFSNSGGGVGGVGGWFGGGGGAL</sequence>
<gene>
    <name evidence="4" type="primary">LOC130497074</name>
</gene>
<evidence type="ECO:0000313" key="3">
    <source>
        <dbReference type="Proteomes" id="UP000504610"/>
    </source>
</evidence>
<keyword evidence="2" id="KW-0472">Membrane</keyword>
<evidence type="ECO:0000313" key="4">
    <source>
        <dbReference type="RefSeq" id="XP_056845958.1"/>
    </source>
</evidence>